<evidence type="ECO:0000313" key="1">
    <source>
        <dbReference type="EMBL" id="PON21823.1"/>
    </source>
</evidence>
<evidence type="ECO:0000313" key="2">
    <source>
        <dbReference type="Proteomes" id="UP000054821"/>
    </source>
</evidence>
<sequence>MGQIGLSACTCIHCVQTSNTSSLPIHWSFLSVCLNSPQRADRSLTQIAPALTWTSACFSLSWWMNLRANTAGSSSRLRRF</sequence>
<proteinExistence type="predicted"/>
<dbReference type="RefSeq" id="XP_024404725.1">
    <property type="nucleotide sequence ID" value="XM_024550518.1"/>
</dbReference>
<gene>
    <name evidence="1" type="ORF">TGAM01_v209253</name>
</gene>
<keyword evidence="2" id="KW-1185">Reference proteome</keyword>
<protein>
    <submittedName>
        <fullName evidence="1">Uncharacterized protein</fullName>
    </submittedName>
</protein>
<dbReference type="AlphaFoldDB" id="A0A2P4ZC06"/>
<comment type="caution">
    <text evidence="1">The sequence shown here is derived from an EMBL/GenBank/DDBJ whole genome shotgun (WGS) entry which is preliminary data.</text>
</comment>
<dbReference type="Proteomes" id="UP000054821">
    <property type="component" value="Unassembled WGS sequence"/>
</dbReference>
<accession>A0A2P4ZC06</accession>
<reference evidence="1 2" key="1">
    <citation type="journal article" date="2016" name="Genome Announc.">
        <title>Draft Whole-Genome Sequence of Trichoderma gamsii T6085, a Promising Biocontrol Agent of Fusarium Head Blight on Wheat.</title>
        <authorList>
            <person name="Baroncelli R."/>
            <person name="Zapparata A."/>
            <person name="Piaggeschi G."/>
            <person name="Sarrocco S."/>
            <person name="Vannacci G."/>
        </authorList>
    </citation>
    <scope>NUCLEOTIDE SEQUENCE [LARGE SCALE GENOMIC DNA]</scope>
    <source>
        <strain evidence="1 2">T6085</strain>
    </source>
</reference>
<dbReference type="GeneID" id="36347841"/>
<organism evidence="1 2">
    <name type="scientific">Trichoderma gamsii</name>
    <dbReference type="NCBI Taxonomy" id="398673"/>
    <lineage>
        <taxon>Eukaryota</taxon>
        <taxon>Fungi</taxon>
        <taxon>Dikarya</taxon>
        <taxon>Ascomycota</taxon>
        <taxon>Pezizomycotina</taxon>
        <taxon>Sordariomycetes</taxon>
        <taxon>Hypocreomycetidae</taxon>
        <taxon>Hypocreales</taxon>
        <taxon>Hypocreaceae</taxon>
        <taxon>Trichoderma</taxon>
    </lineage>
</organism>
<dbReference type="EMBL" id="JPDN02000044">
    <property type="protein sequence ID" value="PON21823.1"/>
    <property type="molecule type" value="Genomic_DNA"/>
</dbReference>
<name>A0A2P4ZC06_9HYPO</name>